<protein>
    <recommendedName>
        <fullName evidence="3">G-patch domain-containing protein</fullName>
    </recommendedName>
</protein>
<evidence type="ECO:0000313" key="5">
    <source>
        <dbReference type="Proteomes" id="UP000008141"/>
    </source>
</evidence>
<dbReference type="OrthoDB" id="21470at2759"/>
<feature type="compositionally biased region" description="Gly residues" evidence="2">
    <location>
        <begin position="62"/>
        <end position="72"/>
    </location>
</feature>
<feature type="region of interest" description="Disordered" evidence="2">
    <location>
        <begin position="1"/>
        <end position="36"/>
    </location>
</feature>
<dbReference type="Proteomes" id="UP000008141">
    <property type="component" value="Unassembled WGS sequence"/>
</dbReference>
<dbReference type="InterPro" id="IPR032675">
    <property type="entry name" value="LRR_dom_sf"/>
</dbReference>
<name>E1ZNB2_CHLVA</name>
<dbReference type="GO" id="GO:0003676">
    <property type="term" value="F:nucleic acid binding"/>
    <property type="evidence" value="ECO:0007669"/>
    <property type="project" value="InterPro"/>
</dbReference>
<accession>E1ZNB2</accession>
<feature type="compositionally biased region" description="Low complexity" evidence="2">
    <location>
        <begin position="82"/>
        <end position="101"/>
    </location>
</feature>
<dbReference type="PROSITE" id="PS50174">
    <property type="entry name" value="G_PATCH"/>
    <property type="match status" value="1"/>
</dbReference>
<dbReference type="GeneID" id="17352045"/>
<evidence type="ECO:0000256" key="1">
    <source>
        <dbReference type="ARBA" id="ARBA00004430"/>
    </source>
</evidence>
<sequence>MNFKRQQGRPEFVGAQKPATARQASGSGSGGAASVKKGQAVASFYASLVNTSEARWVSGGTLQDGGETGGSGPAAVRSGDYATTRAVGGAAAAAPPETGEPSHAGLGSAAARAEQEAEERQLQYNQPAGPWPRGEQPAAAGGAEQAPPPRQQQQELPGAEQAQAKQRRAPREGIRYGISRTNVGYQLLKKAGWAEGSGLGAQEQGVAEPVAAFQQKGNLGLGYAPRPQPKAKQQGGAAGAAGAAAAGQGGAAAGRQQQQQLPKRPLPEDPLDKEDTETKVKRVRQVMQAEADDKAGKAIARYMHMAFNETTGEPTRDSNPLLRRSHKLSATNPLLHRTVPLVCQRWNQAAHSPPLLRSLSASIDGHSGKRFRRRLQSLCGWLRQVSAAHVRELRLTVQPRGPRLSVKRHRRLTEQQLQDCAAELADSLAACSRLEALDLSLGFEYDLSRCVAPLHSLRRLDTDALSGCDAVRLSESLGHLTALEHLRLDVGEELDIDWQDPSIHLPPFLTSLEVANDAGIETRFSMDLMFPVQIGDLSRLCSPSLINCIINVDTYTPLTRLTTLRRLNLLHCYGIPACLHQLTTLHSLAVVQTEQYNDQRDDDFARVEQALPHLQQLTFLELDGYPNVPTTLSSLQHLRSLWLTPAWDDEALPTGPWQASLRELGASPNLIALSLPALATAQQLEVLEVLGAGLIWLVICVMGLASKLRDAAGDGDEEAVRQLLAAGAPVDQPHASDYYMTYWYSFWDTARCLLRAAPAVQPSLGILLQSGGESAYLYANLAACLPLSREQWHSIPAPSPDLARALPAVLERSAAEAGWLVGLLAEEQRARLRAAALSLAWAQQQSRTVLPAELSGRILALYMHVWDPWDP</sequence>
<comment type="subcellular location">
    <subcellularLocation>
        <location evidence="1">Cytoplasm</location>
        <location evidence="1">Cytoskeleton</location>
        <location evidence="1">Cilium axoneme</location>
    </subcellularLocation>
</comment>
<gene>
    <name evidence="4" type="ORF">CHLNCDRAFT_54290</name>
</gene>
<feature type="domain" description="G-patch" evidence="3">
    <location>
        <begin position="180"/>
        <end position="226"/>
    </location>
</feature>
<dbReference type="PANTHER" id="PTHR20923:SF1">
    <property type="entry name" value="G PATCH DOMAIN AND ANKYRIN REPEAT-CONTAINING PROTEIN 1"/>
    <property type="match status" value="1"/>
</dbReference>
<dbReference type="GO" id="GO:0005930">
    <property type="term" value="C:axoneme"/>
    <property type="evidence" value="ECO:0007669"/>
    <property type="project" value="UniProtKB-SubCell"/>
</dbReference>
<organism evidence="5">
    <name type="scientific">Chlorella variabilis</name>
    <name type="common">Green alga</name>
    <dbReference type="NCBI Taxonomy" id="554065"/>
    <lineage>
        <taxon>Eukaryota</taxon>
        <taxon>Viridiplantae</taxon>
        <taxon>Chlorophyta</taxon>
        <taxon>core chlorophytes</taxon>
        <taxon>Trebouxiophyceae</taxon>
        <taxon>Chlorellales</taxon>
        <taxon>Chlorellaceae</taxon>
        <taxon>Chlorella clade</taxon>
        <taxon>Chlorella</taxon>
    </lineage>
</organism>
<feature type="region of interest" description="Disordered" evidence="2">
    <location>
        <begin position="221"/>
        <end position="279"/>
    </location>
</feature>
<reference evidence="4 5" key="1">
    <citation type="journal article" date="2010" name="Plant Cell">
        <title>The Chlorella variabilis NC64A genome reveals adaptation to photosymbiosis, coevolution with viruses, and cryptic sex.</title>
        <authorList>
            <person name="Blanc G."/>
            <person name="Duncan G."/>
            <person name="Agarkova I."/>
            <person name="Borodovsky M."/>
            <person name="Gurnon J."/>
            <person name="Kuo A."/>
            <person name="Lindquist E."/>
            <person name="Lucas S."/>
            <person name="Pangilinan J."/>
            <person name="Polle J."/>
            <person name="Salamov A."/>
            <person name="Terry A."/>
            <person name="Yamada T."/>
            <person name="Dunigan D.D."/>
            <person name="Grigoriev I.V."/>
            <person name="Claverie J.M."/>
            <person name="Van Etten J.L."/>
        </authorList>
    </citation>
    <scope>NUCLEOTIDE SEQUENCE [LARGE SCALE GENOMIC DNA]</scope>
    <source>
        <strain evidence="4 5">NC64A</strain>
    </source>
</reference>
<keyword evidence="5" id="KW-1185">Reference proteome</keyword>
<dbReference type="InterPro" id="IPR039146">
    <property type="entry name" value="GPANK1"/>
</dbReference>
<evidence type="ECO:0000313" key="4">
    <source>
        <dbReference type="EMBL" id="EFN52654.1"/>
    </source>
</evidence>
<dbReference type="EMBL" id="GL433855">
    <property type="protein sequence ID" value="EFN52654.1"/>
    <property type="molecule type" value="Genomic_DNA"/>
</dbReference>
<dbReference type="PANTHER" id="PTHR20923">
    <property type="entry name" value="BAT4 PROTEIN-RELATED"/>
    <property type="match status" value="1"/>
</dbReference>
<feature type="region of interest" description="Disordered" evidence="2">
    <location>
        <begin position="58"/>
        <end position="176"/>
    </location>
</feature>
<dbReference type="AlphaFoldDB" id="E1ZNB2"/>
<evidence type="ECO:0000259" key="3">
    <source>
        <dbReference type="PROSITE" id="PS50174"/>
    </source>
</evidence>
<dbReference type="Gene3D" id="3.80.10.10">
    <property type="entry name" value="Ribonuclease Inhibitor"/>
    <property type="match status" value="1"/>
</dbReference>
<dbReference type="InterPro" id="IPR000467">
    <property type="entry name" value="G_patch_dom"/>
</dbReference>
<dbReference type="InParanoid" id="E1ZNB2"/>
<dbReference type="SUPFAM" id="SSF52047">
    <property type="entry name" value="RNI-like"/>
    <property type="match status" value="1"/>
</dbReference>
<proteinExistence type="predicted"/>
<dbReference type="RefSeq" id="XP_005844756.1">
    <property type="nucleotide sequence ID" value="XM_005844694.1"/>
</dbReference>
<evidence type="ECO:0000256" key="2">
    <source>
        <dbReference type="SAM" id="MobiDB-lite"/>
    </source>
</evidence>
<dbReference type="STRING" id="554065.E1ZNB2"/>
<dbReference type="SMART" id="SM00443">
    <property type="entry name" value="G_patch"/>
    <property type="match status" value="1"/>
</dbReference>
<dbReference type="KEGG" id="cvr:CHLNCDRAFT_54290"/>
<dbReference type="eggNOG" id="KOG0154">
    <property type="taxonomic scope" value="Eukaryota"/>
</dbReference>
<dbReference type="Pfam" id="PF01585">
    <property type="entry name" value="G-patch"/>
    <property type="match status" value="1"/>
</dbReference>
<feature type="compositionally biased region" description="Low complexity" evidence="2">
    <location>
        <begin position="132"/>
        <end position="155"/>
    </location>
</feature>